<dbReference type="CDD" id="cd00192">
    <property type="entry name" value="PTKc"/>
    <property type="match status" value="1"/>
</dbReference>
<dbReference type="InterPro" id="IPR011009">
    <property type="entry name" value="Kinase-like_dom_sf"/>
</dbReference>
<evidence type="ECO:0000256" key="5">
    <source>
        <dbReference type="ARBA" id="ARBA00023137"/>
    </source>
</evidence>
<evidence type="ECO:0000313" key="7">
    <source>
        <dbReference type="EMBL" id="KJE98245.1"/>
    </source>
</evidence>
<evidence type="ECO:0000313" key="8">
    <source>
        <dbReference type="Proteomes" id="UP000008743"/>
    </source>
</evidence>
<dbReference type="GO" id="GO:0005524">
    <property type="term" value="F:ATP binding"/>
    <property type="evidence" value="ECO:0007669"/>
    <property type="project" value="UniProtKB-KW"/>
</dbReference>
<dbReference type="SMART" id="SM00219">
    <property type="entry name" value="TyrKc"/>
    <property type="match status" value="1"/>
</dbReference>
<evidence type="ECO:0000256" key="3">
    <source>
        <dbReference type="ARBA" id="ARBA00022777"/>
    </source>
</evidence>
<dbReference type="Gene3D" id="1.10.510.10">
    <property type="entry name" value="Transferase(Phosphotransferase) domain 1"/>
    <property type="match status" value="1"/>
</dbReference>
<dbReference type="Pfam" id="PF07714">
    <property type="entry name" value="PK_Tyr_Ser-Thr"/>
    <property type="match status" value="1"/>
</dbReference>
<dbReference type="InterPro" id="IPR050122">
    <property type="entry name" value="RTK"/>
</dbReference>
<dbReference type="FunFam" id="1.10.510.10:FF:000554">
    <property type="entry name" value="Predicted protein"/>
    <property type="match status" value="1"/>
</dbReference>
<evidence type="ECO:0000256" key="2">
    <source>
        <dbReference type="ARBA" id="ARBA00022741"/>
    </source>
</evidence>
<dbReference type="PRINTS" id="PR00109">
    <property type="entry name" value="TYRKINASE"/>
</dbReference>
<keyword evidence="8" id="KW-1185">Reference proteome</keyword>
<dbReference type="Proteomes" id="UP000008743">
    <property type="component" value="Unassembled WGS sequence"/>
</dbReference>
<evidence type="ECO:0000256" key="1">
    <source>
        <dbReference type="ARBA" id="ARBA00022679"/>
    </source>
</evidence>
<dbReference type="STRING" id="595528.A0A0D2WY10"/>
<dbReference type="PANTHER" id="PTHR24416:SF611">
    <property type="entry name" value="TYROSINE-PROTEIN KINASE TRANSMEMBRANE RECEPTOR ROR"/>
    <property type="match status" value="1"/>
</dbReference>
<dbReference type="EMBL" id="KE346377">
    <property type="protein sequence ID" value="KJE98245.1"/>
    <property type="molecule type" value="Genomic_DNA"/>
</dbReference>
<gene>
    <name evidence="7" type="ORF">CAOG_008238</name>
</gene>
<organism evidence="7 8">
    <name type="scientific">Capsaspora owczarzaki (strain ATCC 30864)</name>
    <dbReference type="NCBI Taxonomy" id="595528"/>
    <lineage>
        <taxon>Eukaryota</taxon>
        <taxon>Filasterea</taxon>
        <taxon>Capsaspora</taxon>
    </lineage>
</organism>
<evidence type="ECO:0000259" key="6">
    <source>
        <dbReference type="PROSITE" id="PS50011"/>
    </source>
</evidence>
<keyword evidence="5" id="KW-0829">Tyrosine-protein kinase</keyword>
<dbReference type="PROSITE" id="PS50011">
    <property type="entry name" value="PROTEIN_KINASE_DOM"/>
    <property type="match status" value="1"/>
</dbReference>
<dbReference type="PhylomeDB" id="A0A0D2WY10"/>
<name>A0A0D2WY10_CAPO3</name>
<dbReference type="SUPFAM" id="SSF56112">
    <property type="entry name" value="Protein kinase-like (PK-like)"/>
    <property type="match status" value="1"/>
</dbReference>
<dbReference type="InParanoid" id="A0A0D2WY10"/>
<dbReference type="AlphaFoldDB" id="A0A0D2WY10"/>
<dbReference type="GO" id="GO:0004714">
    <property type="term" value="F:transmembrane receptor protein tyrosine kinase activity"/>
    <property type="evidence" value="ECO:0007669"/>
    <property type="project" value="TreeGrafter"/>
</dbReference>
<evidence type="ECO:0000256" key="4">
    <source>
        <dbReference type="ARBA" id="ARBA00022840"/>
    </source>
</evidence>
<accession>A0A0D2WY10</accession>
<sequence length="161" mass="18213">MEYLGTLHFVHRDLAARNCLVGKGMVVKIADFGLSREMASENDYYRMQTRGKLPVKWMAPETMTFRKFSSMSDVWSFGVTAWECSSHGARPYGEMDGRDTLAHVEAGGRLPMPQTCMPELYNVMMSCWDMSPENRPTFAQLVRTLTALQDGTTIREIGAML</sequence>
<dbReference type="InterPro" id="IPR001245">
    <property type="entry name" value="Ser-Thr/Tyr_kinase_cat_dom"/>
</dbReference>
<dbReference type="InterPro" id="IPR000719">
    <property type="entry name" value="Prot_kinase_dom"/>
</dbReference>
<reference evidence="8" key="1">
    <citation type="submission" date="2011-02" db="EMBL/GenBank/DDBJ databases">
        <title>The Genome Sequence of Capsaspora owczarzaki ATCC 30864.</title>
        <authorList>
            <person name="Russ C."/>
            <person name="Cuomo C."/>
            <person name="Burger G."/>
            <person name="Gray M.W."/>
            <person name="Holland P.W.H."/>
            <person name="King N."/>
            <person name="Lang F.B.F."/>
            <person name="Roger A.J."/>
            <person name="Ruiz-Trillo I."/>
            <person name="Young S.K."/>
            <person name="Zeng Q."/>
            <person name="Gargeya S."/>
            <person name="Alvarado L."/>
            <person name="Berlin A."/>
            <person name="Chapman S.B."/>
            <person name="Chen Z."/>
            <person name="Freedman E."/>
            <person name="Gellesch M."/>
            <person name="Goldberg J."/>
            <person name="Griggs A."/>
            <person name="Gujja S."/>
            <person name="Heilman E."/>
            <person name="Heiman D."/>
            <person name="Howarth C."/>
            <person name="Mehta T."/>
            <person name="Neiman D."/>
            <person name="Pearson M."/>
            <person name="Roberts A."/>
            <person name="Saif S."/>
            <person name="Shea T."/>
            <person name="Shenoy N."/>
            <person name="Sisk P."/>
            <person name="Stolte C."/>
            <person name="Sykes S."/>
            <person name="White J."/>
            <person name="Yandava C."/>
            <person name="Haas B."/>
            <person name="Nusbaum C."/>
            <person name="Birren B."/>
        </authorList>
    </citation>
    <scope>NUCLEOTIDE SEQUENCE</scope>
    <source>
        <strain evidence="8">ATCC 30864</strain>
    </source>
</reference>
<dbReference type="OrthoDB" id="676979at2759"/>
<keyword evidence="3 7" id="KW-0418">Kinase</keyword>
<dbReference type="OMA" id="CEMYEAS"/>
<keyword evidence="2" id="KW-0547">Nucleotide-binding</keyword>
<dbReference type="PANTHER" id="PTHR24416">
    <property type="entry name" value="TYROSINE-PROTEIN KINASE RECEPTOR"/>
    <property type="match status" value="1"/>
</dbReference>
<keyword evidence="4" id="KW-0067">ATP-binding</keyword>
<dbReference type="GO" id="GO:0007169">
    <property type="term" value="P:cell surface receptor protein tyrosine kinase signaling pathway"/>
    <property type="evidence" value="ECO:0007669"/>
    <property type="project" value="TreeGrafter"/>
</dbReference>
<dbReference type="GO" id="GO:0005886">
    <property type="term" value="C:plasma membrane"/>
    <property type="evidence" value="ECO:0007669"/>
    <property type="project" value="TreeGrafter"/>
</dbReference>
<feature type="domain" description="Protein kinase" evidence="6">
    <location>
        <begin position="1"/>
        <end position="148"/>
    </location>
</feature>
<dbReference type="GO" id="GO:0043235">
    <property type="term" value="C:receptor complex"/>
    <property type="evidence" value="ECO:0007669"/>
    <property type="project" value="TreeGrafter"/>
</dbReference>
<protein>
    <submittedName>
        <fullName evidence="7">Tyrosine-protein kinase transforming protein SEA</fullName>
    </submittedName>
</protein>
<dbReference type="InterPro" id="IPR008266">
    <property type="entry name" value="Tyr_kinase_AS"/>
</dbReference>
<dbReference type="InterPro" id="IPR020635">
    <property type="entry name" value="Tyr_kinase_cat_dom"/>
</dbReference>
<proteinExistence type="predicted"/>
<dbReference type="PROSITE" id="PS00109">
    <property type="entry name" value="PROTEIN_KINASE_TYR"/>
    <property type="match status" value="1"/>
</dbReference>
<keyword evidence="1" id="KW-0808">Transferase</keyword>
<dbReference type="RefSeq" id="XP_004342493.1">
    <property type="nucleotide sequence ID" value="XM_004342444.1"/>
</dbReference>
<dbReference type="eggNOG" id="KOG0196">
    <property type="taxonomic scope" value="Eukaryota"/>
</dbReference>